<name>A0A813K0Y3_POLGL</name>
<dbReference type="Proteomes" id="UP000626109">
    <property type="component" value="Unassembled WGS sequence"/>
</dbReference>
<keyword evidence="1" id="KW-0732">Signal</keyword>
<dbReference type="OrthoDB" id="436717at2759"/>
<evidence type="ECO:0000313" key="4">
    <source>
        <dbReference type="EMBL" id="CAE8692038.1"/>
    </source>
</evidence>
<dbReference type="AlphaFoldDB" id="A0A813K0Y3"/>
<accession>A0A813K0Y3</accession>
<organism evidence="4 5">
    <name type="scientific">Polarella glacialis</name>
    <name type="common">Dinoflagellate</name>
    <dbReference type="NCBI Taxonomy" id="89957"/>
    <lineage>
        <taxon>Eukaryota</taxon>
        <taxon>Sar</taxon>
        <taxon>Alveolata</taxon>
        <taxon>Dinophyceae</taxon>
        <taxon>Suessiales</taxon>
        <taxon>Suessiaceae</taxon>
        <taxon>Polarella</taxon>
    </lineage>
</organism>
<keyword evidence="6" id="KW-1185">Reference proteome</keyword>
<dbReference type="EMBL" id="CAJNNW010027566">
    <property type="protein sequence ID" value="CAE8692038.1"/>
    <property type="molecule type" value="Genomic_DNA"/>
</dbReference>
<evidence type="ECO:0000256" key="1">
    <source>
        <dbReference type="SAM" id="SignalP"/>
    </source>
</evidence>
<sequence length="251" mass="26331">MMISQRMGLAVFSHWRFSGVCAALRCAETTPFRLLGFRFGARYARCLHATGSSFAAAGCGRGQVAANDNKGLVDGPARPAAVRSVKGSGDLPTQKAPCFKVPAPPKGCRSVTVPGQDGTLWQVLMGKTAVDNDRLSLEIGQPQEVWMHVAGLPGSHAVVRSVPGSTRAPALLRGGSDRPPRDVLKVAAGVCAFYSKAKAQLSVEVHVTTCSKVGKMPGSPAGQVLLAGKWESIKVKPLDPQSLKASSSSDR</sequence>
<feature type="domain" description="NFACT RNA-binding" evidence="2">
    <location>
        <begin position="122"/>
        <end position="224"/>
    </location>
</feature>
<evidence type="ECO:0000259" key="2">
    <source>
        <dbReference type="Pfam" id="PF05670"/>
    </source>
</evidence>
<evidence type="ECO:0000313" key="6">
    <source>
        <dbReference type="Proteomes" id="UP000654075"/>
    </source>
</evidence>
<feature type="signal peptide" evidence="1">
    <location>
        <begin position="1"/>
        <end position="22"/>
    </location>
</feature>
<dbReference type="Pfam" id="PF05670">
    <property type="entry name" value="NFACT-R_1"/>
    <property type="match status" value="1"/>
</dbReference>
<evidence type="ECO:0000313" key="3">
    <source>
        <dbReference type="EMBL" id="CAE8582040.1"/>
    </source>
</evidence>
<comment type="caution">
    <text evidence="4">The sequence shown here is derived from an EMBL/GenBank/DDBJ whole genome shotgun (WGS) entry which is preliminary data.</text>
</comment>
<feature type="chain" id="PRO_5035682317" description="NFACT RNA-binding domain-containing protein" evidence="1">
    <location>
        <begin position="23"/>
        <end position="251"/>
    </location>
</feature>
<gene>
    <name evidence="3" type="ORF">PGLA1383_LOCUS1045</name>
    <name evidence="4" type="ORF">PGLA2088_LOCUS27698</name>
</gene>
<evidence type="ECO:0000313" key="5">
    <source>
        <dbReference type="Proteomes" id="UP000626109"/>
    </source>
</evidence>
<reference evidence="4" key="1">
    <citation type="submission" date="2021-02" db="EMBL/GenBank/DDBJ databases">
        <authorList>
            <person name="Dougan E. K."/>
            <person name="Rhodes N."/>
            <person name="Thang M."/>
            <person name="Chan C."/>
        </authorList>
    </citation>
    <scope>NUCLEOTIDE SEQUENCE</scope>
</reference>
<protein>
    <recommendedName>
        <fullName evidence="2">NFACT RNA-binding domain-containing protein</fullName>
    </recommendedName>
</protein>
<dbReference type="InterPro" id="IPR008532">
    <property type="entry name" value="NFACT_RNA-bd"/>
</dbReference>
<dbReference type="EMBL" id="CAJNNV010000271">
    <property type="protein sequence ID" value="CAE8582040.1"/>
    <property type="molecule type" value="Genomic_DNA"/>
</dbReference>
<proteinExistence type="predicted"/>
<dbReference type="Proteomes" id="UP000654075">
    <property type="component" value="Unassembled WGS sequence"/>
</dbReference>